<feature type="transmembrane region" description="Helical" evidence="6">
    <location>
        <begin position="50"/>
        <end position="71"/>
    </location>
</feature>
<proteinExistence type="predicted"/>
<dbReference type="OrthoDB" id="277121at2"/>
<dbReference type="GO" id="GO:0006672">
    <property type="term" value="P:ceramide metabolic process"/>
    <property type="evidence" value="ECO:0007669"/>
    <property type="project" value="InterPro"/>
</dbReference>
<feature type="transmembrane region" description="Helical" evidence="6">
    <location>
        <begin position="154"/>
        <end position="174"/>
    </location>
</feature>
<feature type="transmembrane region" description="Helical" evidence="6">
    <location>
        <begin position="180"/>
        <end position="200"/>
    </location>
</feature>
<feature type="transmembrane region" description="Helical" evidence="6">
    <location>
        <begin position="21"/>
        <end position="38"/>
    </location>
</feature>
<evidence type="ECO:0000256" key="4">
    <source>
        <dbReference type="ARBA" id="ARBA00022989"/>
    </source>
</evidence>
<keyword evidence="5 6" id="KW-0472">Membrane</keyword>
<feature type="transmembrane region" description="Helical" evidence="6">
    <location>
        <begin position="130"/>
        <end position="147"/>
    </location>
</feature>
<keyword evidence="3" id="KW-0378">Hydrolase</keyword>
<gene>
    <name evidence="7" type="ORF">SAMN05421762_1133</name>
</gene>
<accession>A0A1I1JQ44</accession>
<dbReference type="STRING" id="517719.SAMN05421762_1133"/>
<dbReference type="Proteomes" id="UP000231644">
    <property type="component" value="Unassembled WGS sequence"/>
</dbReference>
<sequence length="216" mass="23232">MDSDVIDAYCERLGPGLWAEPWNAVTNLAFVIAALVVWQRGRGVLPVQVLAVVLLAIGVGSGLWHMLAVPWTGAADVLPIVVFVLVYIHCANRYFWGLRGVKALGATLLFFPFAALVIPLAAKVPGIESSAAYMPVPLMIAGYAIALRHRLPEVARGLGIGVAILAVSLAMRMLDEPMCSAFPMGTHFAWHLLNALMLGWMAEVLRRHLAGEAGGR</sequence>
<dbReference type="InterPro" id="IPR008901">
    <property type="entry name" value="ACER"/>
</dbReference>
<evidence type="ECO:0000313" key="7">
    <source>
        <dbReference type="EMBL" id="SFC50311.1"/>
    </source>
</evidence>
<dbReference type="GO" id="GO:0016811">
    <property type="term" value="F:hydrolase activity, acting on carbon-nitrogen (but not peptide) bonds, in linear amides"/>
    <property type="evidence" value="ECO:0007669"/>
    <property type="project" value="InterPro"/>
</dbReference>
<evidence type="ECO:0000256" key="6">
    <source>
        <dbReference type="SAM" id="Phobius"/>
    </source>
</evidence>
<comment type="subcellular location">
    <subcellularLocation>
        <location evidence="1">Membrane</location>
        <topology evidence="1">Multi-pass membrane protein</topology>
    </subcellularLocation>
</comment>
<dbReference type="EMBL" id="FOLX01000001">
    <property type="protein sequence ID" value="SFC50311.1"/>
    <property type="molecule type" value="Genomic_DNA"/>
</dbReference>
<reference evidence="7 8" key="1">
    <citation type="submission" date="2016-10" db="EMBL/GenBank/DDBJ databases">
        <authorList>
            <person name="de Groot N.N."/>
        </authorList>
    </citation>
    <scope>NUCLEOTIDE SEQUENCE [LARGE SCALE GENOMIC DNA]</scope>
    <source>
        <strain evidence="7 8">DSM 29619</strain>
    </source>
</reference>
<dbReference type="Pfam" id="PF05875">
    <property type="entry name" value="Ceramidase"/>
    <property type="match status" value="1"/>
</dbReference>
<dbReference type="GO" id="GO:0016020">
    <property type="term" value="C:membrane"/>
    <property type="evidence" value="ECO:0007669"/>
    <property type="project" value="UniProtKB-SubCell"/>
</dbReference>
<keyword evidence="2 6" id="KW-0812">Transmembrane</keyword>
<name>A0A1I1JQ44_9RHOB</name>
<evidence type="ECO:0000256" key="1">
    <source>
        <dbReference type="ARBA" id="ARBA00004141"/>
    </source>
</evidence>
<dbReference type="AlphaFoldDB" id="A0A1I1JQ44"/>
<evidence type="ECO:0000313" key="8">
    <source>
        <dbReference type="Proteomes" id="UP000231644"/>
    </source>
</evidence>
<evidence type="ECO:0000256" key="5">
    <source>
        <dbReference type="ARBA" id="ARBA00023136"/>
    </source>
</evidence>
<organism evidence="7 8">
    <name type="scientific">Pseudooceanicola nitratireducens</name>
    <dbReference type="NCBI Taxonomy" id="517719"/>
    <lineage>
        <taxon>Bacteria</taxon>
        <taxon>Pseudomonadati</taxon>
        <taxon>Pseudomonadota</taxon>
        <taxon>Alphaproteobacteria</taxon>
        <taxon>Rhodobacterales</taxon>
        <taxon>Paracoccaceae</taxon>
        <taxon>Pseudooceanicola</taxon>
    </lineage>
</organism>
<feature type="transmembrane region" description="Helical" evidence="6">
    <location>
        <begin position="103"/>
        <end position="124"/>
    </location>
</feature>
<dbReference type="RefSeq" id="WP_093452944.1">
    <property type="nucleotide sequence ID" value="NZ_FNZG01000003.1"/>
</dbReference>
<evidence type="ECO:0000256" key="3">
    <source>
        <dbReference type="ARBA" id="ARBA00022801"/>
    </source>
</evidence>
<feature type="transmembrane region" description="Helical" evidence="6">
    <location>
        <begin position="77"/>
        <end position="96"/>
    </location>
</feature>
<protein>
    <submittedName>
        <fullName evidence="7">Ceramidase</fullName>
    </submittedName>
</protein>
<keyword evidence="8" id="KW-1185">Reference proteome</keyword>
<evidence type="ECO:0000256" key="2">
    <source>
        <dbReference type="ARBA" id="ARBA00022692"/>
    </source>
</evidence>
<keyword evidence="4 6" id="KW-1133">Transmembrane helix</keyword>